<protein>
    <submittedName>
        <fullName evidence="2">Acyl dehydratase</fullName>
    </submittedName>
</protein>
<dbReference type="AlphaFoldDB" id="A0A4U5JGQ9"/>
<dbReference type="InterPro" id="IPR002539">
    <property type="entry name" value="MaoC-like_dom"/>
</dbReference>
<name>A0A4U5JGQ9_9EURY</name>
<dbReference type="PANTHER" id="PTHR43664">
    <property type="entry name" value="MONOAMINE OXIDASE-RELATED"/>
    <property type="match status" value="1"/>
</dbReference>
<evidence type="ECO:0000313" key="2">
    <source>
        <dbReference type="EMBL" id="TKR27606.1"/>
    </source>
</evidence>
<sequence>MSYRTFADVTVGDTIDCGTASVTREEILEFGARYDPLDIHTDPTAATETPFGDVIASGIHTFALTQPPVVEHFYANSDLVAAGHIKELRLPAPVRPGDTLAVSLDVVDKRTSVASDGRGVVTTRRTATVDGERVFEMQNDSVWSVPEE</sequence>
<comment type="caution">
    <text evidence="2">The sequence shown here is derived from an EMBL/GenBank/DDBJ whole genome shotgun (WGS) entry which is preliminary data.</text>
</comment>
<dbReference type="Proteomes" id="UP000308037">
    <property type="component" value="Unassembled WGS sequence"/>
</dbReference>
<feature type="domain" description="MaoC-like" evidence="1">
    <location>
        <begin position="18"/>
        <end position="113"/>
    </location>
</feature>
<proteinExistence type="predicted"/>
<keyword evidence="3" id="KW-1185">Reference proteome</keyword>
<gene>
    <name evidence="2" type="ORF">DM868_00480</name>
</gene>
<evidence type="ECO:0000313" key="3">
    <source>
        <dbReference type="Proteomes" id="UP000308037"/>
    </source>
</evidence>
<dbReference type="EMBL" id="QKNX01000001">
    <property type="protein sequence ID" value="TKR27606.1"/>
    <property type="molecule type" value="Genomic_DNA"/>
</dbReference>
<dbReference type="Gene3D" id="3.10.129.10">
    <property type="entry name" value="Hotdog Thioesterase"/>
    <property type="match status" value="1"/>
</dbReference>
<dbReference type="PANTHER" id="PTHR43664:SF1">
    <property type="entry name" value="BETA-METHYLMALYL-COA DEHYDRATASE"/>
    <property type="match status" value="1"/>
</dbReference>
<dbReference type="OrthoDB" id="225748at2157"/>
<dbReference type="Pfam" id="PF01575">
    <property type="entry name" value="MaoC_dehydratas"/>
    <property type="match status" value="1"/>
</dbReference>
<organism evidence="2 3">
    <name type="scientific">Natronomonas salsuginis</name>
    <dbReference type="NCBI Taxonomy" id="2217661"/>
    <lineage>
        <taxon>Archaea</taxon>
        <taxon>Methanobacteriati</taxon>
        <taxon>Methanobacteriota</taxon>
        <taxon>Stenosarchaea group</taxon>
        <taxon>Halobacteria</taxon>
        <taxon>Halobacteriales</taxon>
        <taxon>Natronomonadaceae</taxon>
        <taxon>Natronomonas</taxon>
    </lineage>
</organism>
<dbReference type="InterPro" id="IPR052342">
    <property type="entry name" value="MCH/BMMD"/>
</dbReference>
<dbReference type="SUPFAM" id="SSF54637">
    <property type="entry name" value="Thioesterase/thiol ester dehydrase-isomerase"/>
    <property type="match status" value="1"/>
</dbReference>
<dbReference type="RefSeq" id="WP_137274877.1">
    <property type="nucleotide sequence ID" value="NZ_QKNX01000001.1"/>
</dbReference>
<accession>A0A4U5JGQ9</accession>
<evidence type="ECO:0000259" key="1">
    <source>
        <dbReference type="Pfam" id="PF01575"/>
    </source>
</evidence>
<dbReference type="InterPro" id="IPR029069">
    <property type="entry name" value="HotDog_dom_sf"/>
</dbReference>
<reference evidence="2 3" key="1">
    <citation type="submission" date="2019-04" db="EMBL/GenBank/DDBJ databases">
        <title>Natronomonas sp. F20-122 a newhaloarchaeon isolated from a saline saltern of Isla Bacuta, Huelva, Spain.</title>
        <authorList>
            <person name="Duran-Viseras A."/>
            <person name="Sanchez-Porro C."/>
            <person name="Ventosa A."/>
        </authorList>
    </citation>
    <scope>NUCLEOTIDE SEQUENCE [LARGE SCALE GENOMIC DNA]</scope>
    <source>
        <strain evidence="2 3">F20-122</strain>
    </source>
</reference>